<comment type="similarity">
    <text evidence="2">Belongs to the nematode receptor-like protein srd family.</text>
</comment>
<dbReference type="GO" id="GO:0016020">
    <property type="term" value="C:membrane"/>
    <property type="evidence" value="ECO:0007669"/>
    <property type="project" value="UniProtKB-SubCell"/>
</dbReference>
<name>A0AAN5HY27_9BILA</name>
<evidence type="ECO:0000313" key="7">
    <source>
        <dbReference type="EMBL" id="GMR44746.1"/>
    </source>
</evidence>
<organism evidence="7 8">
    <name type="scientific">Pristionchus mayeri</name>
    <dbReference type="NCBI Taxonomy" id="1317129"/>
    <lineage>
        <taxon>Eukaryota</taxon>
        <taxon>Metazoa</taxon>
        <taxon>Ecdysozoa</taxon>
        <taxon>Nematoda</taxon>
        <taxon>Chromadorea</taxon>
        <taxon>Rhabditida</taxon>
        <taxon>Rhabditina</taxon>
        <taxon>Diplogasteromorpha</taxon>
        <taxon>Diplogasteroidea</taxon>
        <taxon>Neodiplogasteridae</taxon>
        <taxon>Pristionchus</taxon>
    </lineage>
</organism>
<comment type="caution">
    <text evidence="7">The sequence shown here is derived from an EMBL/GenBank/DDBJ whole genome shotgun (WGS) entry which is preliminary data.</text>
</comment>
<evidence type="ECO:0000256" key="2">
    <source>
        <dbReference type="ARBA" id="ARBA00009166"/>
    </source>
</evidence>
<evidence type="ECO:0000256" key="4">
    <source>
        <dbReference type="ARBA" id="ARBA00022989"/>
    </source>
</evidence>
<evidence type="ECO:0008006" key="9">
    <source>
        <dbReference type="Google" id="ProtNLM"/>
    </source>
</evidence>
<dbReference type="PANTHER" id="PTHR22945:SF40">
    <property type="entry name" value="SERPENTINE RECEPTOR, CLASS D (DELTA)-RELATED"/>
    <property type="match status" value="1"/>
</dbReference>
<dbReference type="Pfam" id="PF10317">
    <property type="entry name" value="7TM_GPCR_Srd"/>
    <property type="match status" value="1"/>
</dbReference>
<comment type="subcellular location">
    <subcellularLocation>
        <location evidence="1">Membrane</location>
        <topology evidence="1">Multi-pass membrane protein</topology>
    </subcellularLocation>
</comment>
<proteinExistence type="inferred from homology"/>
<keyword evidence="8" id="KW-1185">Reference proteome</keyword>
<sequence>LMAFCTNDPPEEVSAALTQHHPEHEQFEEYVIEGHVDIKLRPLSLFIQAYMILPVIPMCILVFFVRHKVICKLNAKDKVMTYRTKEMHKSLVKVLTLQASLPIFFLLSVISFILVKREILVSPFLEYSMIWYISCMPALSPFITLYNVTPFKKYESII</sequence>
<evidence type="ECO:0000256" key="6">
    <source>
        <dbReference type="SAM" id="Phobius"/>
    </source>
</evidence>
<keyword evidence="4 6" id="KW-1133">Transmembrane helix</keyword>
<feature type="non-terminal residue" evidence="7">
    <location>
        <position position="1"/>
    </location>
</feature>
<evidence type="ECO:0000313" key="8">
    <source>
        <dbReference type="Proteomes" id="UP001328107"/>
    </source>
</evidence>
<dbReference type="Proteomes" id="UP001328107">
    <property type="component" value="Unassembled WGS sequence"/>
</dbReference>
<evidence type="ECO:0000256" key="1">
    <source>
        <dbReference type="ARBA" id="ARBA00004141"/>
    </source>
</evidence>
<dbReference type="PANTHER" id="PTHR22945">
    <property type="entry name" value="SERPENTINE RECEPTOR, CLASS D DELTA"/>
    <property type="match status" value="1"/>
</dbReference>
<keyword evidence="5 6" id="KW-0472">Membrane</keyword>
<feature type="transmembrane region" description="Helical" evidence="6">
    <location>
        <begin position="90"/>
        <end position="114"/>
    </location>
</feature>
<evidence type="ECO:0000256" key="5">
    <source>
        <dbReference type="ARBA" id="ARBA00023136"/>
    </source>
</evidence>
<keyword evidence="3 6" id="KW-0812">Transmembrane</keyword>
<dbReference type="AlphaFoldDB" id="A0AAN5HY27"/>
<dbReference type="EMBL" id="BTRK01000004">
    <property type="protein sequence ID" value="GMR44746.1"/>
    <property type="molecule type" value="Genomic_DNA"/>
</dbReference>
<protein>
    <recommendedName>
        <fullName evidence="9">G protein-coupled receptor</fullName>
    </recommendedName>
</protein>
<feature type="transmembrane region" description="Helical" evidence="6">
    <location>
        <begin position="129"/>
        <end position="148"/>
    </location>
</feature>
<feature type="transmembrane region" description="Helical" evidence="6">
    <location>
        <begin position="47"/>
        <end position="69"/>
    </location>
</feature>
<reference evidence="8" key="1">
    <citation type="submission" date="2022-10" db="EMBL/GenBank/DDBJ databases">
        <title>Genome assembly of Pristionchus species.</title>
        <authorList>
            <person name="Yoshida K."/>
            <person name="Sommer R.J."/>
        </authorList>
    </citation>
    <scope>NUCLEOTIDE SEQUENCE [LARGE SCALE GENOMIC DNA]</scope>
    <source>
        <strain evidence="8">RS5460</strain>
    </source>
</reference>
<accession>A0AAN5HY27</accession>
<dbReference type="InterPro" id="IPR019421">
    <property type="entry name" value="7TM_GPCR_serpentine_rcpt_Srd"/>
</dbReference>
<gene>
    <name evidence="7" type="ORF">PMAYCL1PPCAC_14941</name>
</gene>
<dbReference type="InterPro" id="IPR050920">
    <property type="entry name" value="Nematode_rcpt-like_delta"/>
</dbReference>
<evidence type="ECO:0000256" key="3">
    <source>
        <dbReference type="ARBA" id="ARBA00022692"/>
    </source>
</evidence>